<gene>
    <name evidence="2" type="ORF">PoB_001990900</name>
</gene>
<keyword evidence="3" id="KW-1185">Reference proteome</keyword>
<comment type="caution">
    <text evidence="2">The sequence shown here is derived from an EMBL/GenBank/DDBJ whole genome shotgun (WGS) entry which is preliminary data.</text>
</comment>
<evidence type="ECO:0000313" key="3">
    <source>
        <dbReference type="Proteomes" id="UP000735302"/>
    </source>
</evidence>
<proteinExistence type="predicted"/>
<protein>
    <submittedName>
        <fullName evidence="2">Uncharacterized protein</fullName>
    </submittedName>
</protein>
<accession>A0AAV3ZDE5</accession>
<dbReference type="AlphaFoldDB" id="A0AAV3ZDE5"/>
<dbReference type="Proteomes" id="UP000735302">
    <property type="component" value="Unassembled WGS sequence"/>
</dbReference>
<reference evidence="2 3" key="1">
    <citation type="journal article" date="2021" name="Elife">
        <title>Chloroplast acquisition without the gene transfer in kleptoplastic sea slugs, Plakobranchus ocellatus.</title>
        <authorList>
            <person name="Maeda T."/>
            <person name="Takahashi S."/>
            <person name="Yoshida T."/>
            <person name="Shimamura S."/>
            <person name="Takaki Y."/>
            <person name="Nagai Y."/>
            <person name="Toyoda A."/>
            <person name="Suzuki Y."/>
            <person name="Arimoto A."/>
            <person name="Ishii H."/>
            <person name="Satoh N."/>
            <person name="Nishiyama T."/>
            <person name="Hasebe M."/>
            <person name="Maruyama T."/>
            <person name="Minagawa J."/>
            <person name="Obokata J."/>
            <person name="Shigenobu S."/>
        </authorList>
    </citation>
    <scope>NUCLEOTIDE SEQUENCE [LARGE SCALE GENOMIC DNA]</scope>
</reference>
<feature type="compositionally biased region" description="Acidic residues" evidence="1">
    <location>
        <begin position="21"/>
        <end position="66"/>
    </location>
</feature>
<dbReference type="EMBL" id="BLXT01002342">
    <property type="protein sequence ID" value="GFN93403.1"/>
    <property type="molecule type" value="Genomic_DNA"/>
</dbReference>
<feature type="region of interest" description="Disordered" evidence="1">
    <location>
        <begin position="20"/>
        <end position="68"/>
    </location>
</feature>
<name>A0AAV3ZDE5_9GAST</name>
<evidence type="ECO:0000256" key="1">
    <source>
        <dbReference type="SAM" id="MobiDB-lite"/>
    </source>
</evidence>
<sequence>MVFNCLQSLTIQSQITNDESPLVDEFDDNANESNMELDQDEAEVVDGDIDSSDELDPDQSNDDDSLGLDLSDANLYQWTKELKSVEVNFFTELVGPTQQKI</sequence>
<evidence type="ECO:0000313" key="2">
    <source>
        <dbReference type="EMBL" id="GFN93403.1"/>
    </source>
</evidence>
<organism evidence="2 3">
    <name type="scientific">Plakobranchus ocellatus</name>
    <dbReference type="NCBI Taxonomy" id="259542"/>
    <lineage>
        <taxon>Eukaryota</taxon>
        <taxon>Metazoa</taxon>
        <taxon>Spiralia</taxon>
        <taxon>Lophotrochozoa</taxon>
        <taxon>Mollusca</taxon>
        <taxon>Gastropoda</taxon>
        <taxon>Heterobranchia</taxon>
        <taxon>Euthyneura</taxon>
        <taxon>Panpulmonata</taxon>
        <taxon>Sacoglossa</taxon>
        <taxon>Placobranchoidea</taxon>
        <taxon>Plakobranchidae</taxon>
        <taxon>Plakobranchus</taxon>
    </lineage>
</organism>